<dbReference type="PROSITE" id="PS00786">
    <property type="entry name" value="5_NUCLEOTIDASE_2"/>
    <property type="match status" value="1"/>
</dbReference>
<feature type="domain" description="TNase-like" evidence="8">
    <location>
        <begin position="669"/>
        <end position="816"/>
    </location>
</feature>
<accession>A0A5D4MA81</accession>
<dbReference type="Gene3D" id="2.40.50.90">
    <property type="match status" value="1"/>
</dbReference>
<dbReference type="SUPFAM" id="SSF55816">
    <property type="entry name" value="5'-nucleotidase (syn. UDP-sugar hydrolase), C-terminal domain"/>
    <property type="match status" value="1"/>
</dbReference>
<dbReference type="InterPro" id="IPR004843">
    <property type="entry name" value="Calcineurin-like_PHP"/>
</dbReference>
<dbReference type="InterPro" id="IPR035437">
    <property type="entry name" value="SNase_OB-fold_sf"/>
</dbReference>
<dbReference type="InterPro" id="IPR006179">
    <property type="entry name" value="5_nucleotidase/apyrase"/>
</dbReference>
<evidence type="ECO:0000256" key="3">
    <source>
        <dbReference type="ARBA" id="ARBA00022525"/>
    </source>
</evidence>
<dbReference type="InterPro" id="IPR001322">
    <property type="entry name" value="Lamin_tail_dom"/>
</dbReference>
<evidence type="ECO:0000256" key="7">
    <source>
        <dbReference type="SAM" id="Phobius"/>
    </source>
</evidence>
<dbReference type="Gene3D" id="3.90.780.10">
    <property type="entry name" value="5'-Nucleotidase, C-terminal domain"/>
    <property type="match status" value="1"/>
</dbReference>
<dbReference type="InterPro" id="IPR045939">
    <property type="entry name" value="YhcR_N"/>
</dbReference>
<dbReference type="PRINTS" id="PR01607">
    <property type="entry name" value="APYRASEFAMLY"/>
</dbReference>
<dbReference type="InterPro" id="IPR016071">
    <property type="entry name" value="Staphylococal_nuclease_OB-fold"/>
</dbReference>
<feature type="compositionally biased region" description="Basic and acidic residues" evidence="6">
    <location>
        <begin position="1817"/>
        <end position="1826"/>
    </location>
</feature>
<feature type="compositionally biased region" description="Basic and acidic residues" evidence="6">
    <location>
        <begin position="1615"/>
        <end position="1624"/>
    </location>
</feature>
<evidence type="ECO:0000313" key="12">
    <source>
        <dbReference type="Proteomes" id="UP000325182"/>
    </source>
</evidence>
<dbReference type="InterPro" id="IPR008334">
    <property type="entry name" value="5'-Nucleotdase_C"/>
</dbReference>
<keyword evidence="5" id="KW-0572">Peptidoglycan-anchor</keyword>
<dbReference type="Proteomes" id="UP000325182">
    <property type="component" value="Unassembled WGS sequence"/>
</dbReference>
<feature type="transmembrane region" description="Helical" evidence="7">
    <location>
        <begin position="1847"/>
        <end position="1867"/>
    </location>
</feature>
<dbReference type="EMBL" id="VTEG01000008">
    <property type="protein sequence ID" value="TYR98864.1"/>
    <property type="molecule type" value="Genomic_DNA"/>
</dbReference>
<keyword evidence="7" id="KW-0472">Membrane</keyword>
<keyword evidence="7" id="KW-1133">Transmembrane helix</keyword>
<dbReference type="GO" id="GO:0046872">
    <property type="term" value="F:metal ion binding"/>
    <property type="evidence" value="ECO:0007669"/>
    <property type="project" value="InterPro"/>
</dbReference>
<reference evidence="11 12" key="1">
    <citation type="submission" date="2019-08" db="EMBL/GenBank/DDBJ databases">
        <title>Bacillus genomes from the desert of Cuatro Cienegas, Coahuila.</title>
        <authorList>
            <person name="Olmedo-Alvarez G."/>
        </authorList>
    </citation>
    <scope>NUCLEOTIDE SEQUENCE [LARGE SCALE GENOMIC DNA]</scope>
    <source>
        <strain evidence="11 12">CH128b_4D</strain>
    </source>
</reference>
<dbReference type="Pfam" id="PF00565">
    <property type="entry name" value="SNase"/>
    <property type="match status" value="1"/>
</dbReference>
<keyword evidence="7" id="KW-0812">Transmembrane</keyword>
<sequence>MIIVYYFRRRRMKLNIFKKITVLSLVFMLVIPSFLANFATKASAAAVAEDLFISEYIEGSGFNKAFEIFNGTGDSVDLAQYSVELYTNGGTEAGSTVKLEGALQDNDVYVIAHGSAADAIKGRTDLTSGVANFNGNDVVVLKKNDQIIDIFGEIGSTVEFAKDQTLTRQSGVLRGSTVYSAAEWNAHPADTFSFLGTHDFARTEVVEPDPEPAPEPDPAPEPEPEPTPEPDKGYLTVAEAIADNTGEASVQGYIVGTKNEAEAPFGTATNLMLADSPTETDASKMIPVQLSSGSSTRAALNLVDNPEMYLAKVQITGNLETYYSMPGLKSPKEFTILEEVQAPEEERDYLTVAEAIADNSGDAKVQGYIIGTQNETEGPFGTATNLMLADSPTETDTSKIIPVQLSYGSSTRAALNLVDNPEMYLAKVQITGSLEAYFGMPGLKSPSDYSILEEGQAPEELPQPEPGEVISIQEARSMGNGSEVTVEAVVTADNSAIGAGKLSTYIQDETGGINIFDYTSQDLKEGDKVKVTGKIAEYKKLKEIISPQIEVLGSGEAIPEPKEITLEELQSAEKAEELEGQLVTVNGFVKDVPATPVGGGYNVNLLDEDYNGATLRVIEETNSIDSIESGKWYEVTGVLSQYDSYQILPRKAGDLKLADEQPEAPSAAGEYTSEVSRVVDGDTINLSDPVLGSTKVRFLNIDTPETYAAHNSDPARDEFSANQLEKGKEATEYIKTLIQEGDEVIIKIGEEPMDDYGRLLAQVIRKSDGKNINLEMVEKGYAVTYFIWPVGEKEEYEEYQSAVKTAKEQEIGIWNPENPLLELPFEFRANDDEKGFSRVVGNSDTMNYVEPEEWAEVAVEKRIFFSSPEEAEEQGYTPAVEETDEETPEVPSGDLVSLQLLSANDLHGMIDLTTARDGLDYGRADYLAAYMREREQENPNTLMLHAGDMIGGSPLVSALYQDEPTVEILNSIGFDIGTVGNHEFDEGTQELLRMVNGGEHPEGKGTENYSGMDTKMLCANCVWKDSGETILDAYTIEEVDGVEVGFIGVNTPATATMVIPSGISDIEFTDPAAAVDKAVAELKAQGVRAIVVLTHMPATQNGDGAAGDAANLAKSVDDEVDVIYAAHNHQKVNAVVDNKLIVQAWEYGKAFADVDVEIDRSTGDIVQKSAEIVEVVQQGAEPDTEVGAILKKYEDLVEETKNELVGNSAQTLDRSYPTKDQYGDPGVGNLLADSMKASMESDFALMNGGGVRNPLEEGPITWGELFNITPFGNYLVKVEVTGDQFKEILGAMLDPNYGPDSFIAGARYTWNPIENEIVDVFMADGSELEPDKTYSVVVNNYMYENTEHSDYKLLSQYGKDVVNGKIDVEALVDYVKSFEMEPIVYANEGEGRIEAIKVNTEDLGEVTIQEARDAGAKKQVTIEGVVTAAPGVWGSNGYYVQDETSGIFVNGADVELGDHIKVTGITVDSAGEFQLNNLIGDVEIIDSVSVPDPIELDIDQVNDKNEGKLAVVKNVTIADLEKVNSYGTFEFNAVKDGESVLVRVDNRAGVSYDSFAFANGDSVDVTGVVGEFNGTMQLKPRMESDIAAASKEEEDPASEDEDQTDSDENPSNEEQDNHKTIEAEKKNGKYVLNIEDIDQLESNSVLTVMISKEMKSIVSLTAQQIAELQESNVHLEVDNGEVAVKIPAMNLPEGKSAEITVTEVEVKGAFAAYDFTITVDNEAIHQFEEEMTLVFTIDSTKVKNTENLKVFYFNEETNEWELVGGVYKDGKVSAKTDHFSTFAVMETAGTNPDTDEDTQPVQDPSGDDNSESDDSSNQDKETKETDSTPAPVEESKDTKLPETGTDVYSLLLLGFVLISFAGAFYWVRRRA</sequence>
<keyword evidence="2" id="KW-0134">Cell wall</keyword>
<evidence type="ECO:0000256" key="1">
    <source>
        <dbReference type="ARBA" id="ARBA00004168"/>
    </source>
</evidence>
<evidence type="ECO:0000256" key="5">
    <source>
        <dbReference type="ARBA" id="ARBA00023088"/>
    </source>
</evidence>
<dbReference type="FunFam" id="3.60.21.10:FF:000052">
    <property type="entry name" value="Endonuclease YhcR"/>
    <property type="match status" value="1"/>
</dbReference>
<evidence type="ECO:0000259" key="8">
    <source>
        <dbReference type="PROSITE" id="PS50830"/>
    </source>
</evidence>
<dbReference type="SMART" id="SM00318">
    <property type="entry name" value="SNc"/>
    <property type="match status" value="1"/>
</dbReference>
<dbReference type="SUPFAM" id="SSF50199">
    <property type="entry name" value="Staphylococcal nuclease"/>
    <property type="match status" value="1"/>
</dbReference>
<proteinExistence type="predicted"/>
<dbReference type="NCBIfam" id="TIGR01167">
    <property type="entry name" value="LPXTG_anchor"/>
    <property type="match status" value="1"/>
</dbReference>
<dbReference type="Pfam" id="PF19886">
    <property type="entry name" value="DUF6359"/>
    <property type="match status" value="2"/>
</dbReference>
<evidence type="ECO:0000259" key="10">
    <source>
        <dbReference type="PROSITE" id="PS51841"/>
    </source>
</evidence>
<dbReference type="GO" id="GO:0030288">
    <property type="term" value="C:outer membrane-bounded periplasmic space"/>
    <property type="evidence" value="ECO:0007669"/>
    <property type="project" value="TreeGrafter"/>
</dbReference>
<feature type="compositionally biased region" description="Acidic residues" evidence="6">
    <location>
        <begin position="1592"/>
        <end position="1614"/>
    </location>
</feature>
<dbReference type="PROSITE" id="PS50830">
    <property type="entry name" value="TNASE_3"/>
    <property type="match status" value="1"/>
</dbReference>
<feature type="compositionally biased region" description="Acidic residues" evidence="6">
    <location>
        <begin position="1805"/>
        <end position="1816"/>
    </location>
</feature>
<dbReference type="InterPro" id="IPR029052">
    <property type="entry name" value="Metallo-depent_PP-like"/>
</dbReference>
<dbReference type="Pfam" id="PF18942">
    <property type="entry name" value="DUF5689"/>
    <property type="match status" value="1"/>
</dbReference>
<dbReference type="GO" id="GO:0008253">
    <property type="term" value="F:5'-nucleotidase activity"/>
    <property type="evidence" value="ECO:0007669"/>
    <property type="project" value="TreeGrafter"/>
</dbReference>
<evidence type="ECO:0000313" key="11">
    <source>
        <dbReference type="EMBL" id="TYR98864.1"/>
    </source>
</evidence>
<dbReference type="PROSITE" id="PS50847">
    <property type="entry name" value="GRAM_POS_ANCHORING"/>
    <property type="match status" value="1"/>
</dbReference>
<dbReference type="PANTHER" id="PTHR11575:SF24">
    <property type="entry name" value="5'-NUCLEOTIDASE"/>
    <property type="match status" value="1"/>
</dbReference>
<dbReference type="InterPro" id="IPR036907">
    <property type="entry name" value="5'-Nucleotdase_C_sf"/>
</dbReference>
<protein>
    <submittedName>
        <fullName evidence="11">LPXTG cell wall anchor domain-containing protein</fullName>
    </submittedName>
</protein>
<name>A0A5D4MA81_9BACI</name>
<dbReference type="GO" id="GO:0008768">
    <property type="term" value="F:UDP-sugar diphosphatase activity"/>
    <property type="evidence" value="ECO:0007669"/>
    <property type="project" value="TreeGrafter"/>
</dbReference>
<evidence type="ECO:0000256" key="4">
    <source>
        <dbReference type="ARBA" id="ARBA00022729"/>
    </source>
</evidence>
<feature type="region of interest" description="Disordered" evidence="6">
    <location>
        <begin position="205"/>
        <end position="232"/>
    </location>
</feature>
<dbReference type="SUPFAM" id="SSF56300">
    <property type="entry name" value="Metallo-dependent phosphatases"/>
    <property type="match status" value="1"/>
</dbReference>
<feature type="domain" description="LTD" evidence="10">
    <location>
        <begin position="38"/>
        <end position="155"/>
    </location>
</feature>
<feature type="domain" description="Gram-positive cocci surface proteins LPxTG" evidence="9">
    <location>
        <begin position="1840"/>
        <end position="1871"/>
    </location>
</feature>
<dbReference type="Gene3D" id="3.60.21.10">
    <property type="match status" value="1"/>
</dbReference>
<dbReference type="PANTHER" id="PTHR11575">
    <property type="entry name" value="5'-NUCLEOTIDASE-RELATED"/>
    <property type="match status" value="1"/>
</dbReference>
<comment type="caution">
    <text evidence="11">The sequence shown here is derived from an EMBL/GenBank/DDBJ whole genome shotgun (WGS) entry which is preliminary data.</text>
</comment>
<dbReference type="Pfam" id="PF00149">
    <property type="entry name" value="Metallophos"/>
    <property type="match status" value="1"/>
</dbReference>
<dbReference type="PROSITE" id="PS51841">
    <property type="entry name" value="LTD"/>
    <property type="match status" value="1"/>
</dbReference>
<dbReference type="GO" id="GO:0000166">
    <property type="term" value="F:nucleotide binding"/>
    <property type="evidence" value="ECO:0007669"/>
    <property type="project" value="InterPro"/>
</dbReference>
<keyword evidence="3" id="KW-0964">Secreted</keyword>
<dbReference type="Pfam" id="PF02872">
    <property type="entry name" value="5_nucleotid_C"/>
    <property type="match status" value="1"/>
</dbReference>
<evidence type="ECO:0000256" key="2">
    <source>
        <dbReference type="ARBA" id="ARBA00022512"/>
    </source>
</evidence>
<feature type="compositionally biased region" description="Acidic residues" evidence="6">
    <location>
        <begin position="206"/>
        <end position="228"/>
    </location>
</feature>
<keyword evidence="4" id="KW-0732">Signal</keyword>
<dbReference type="CDD" id="cd04486">
    <property type="entry name" value="YhcR_OBF_like"/>
    <property type="match status" value="2"/>
</dbReference>
<evidence type="ECO:0000256" key="6">
    <source>
        <dbReference type="SAM" id="MobiDB-lite"/>
    </source>
</evidence>
<organism evidence="11 12">
    <name type="scientific">Rossellomorea vietnamensis</name>
    <dbReference type="NCBI Taxonomy" id="218284"/>
    <lineage>
        <taxon>Bacteria</taxon>
        <taxon>Bacillati</taxon>
        <taxon>Bacillota</taxon>
        <taxon>Bacilli</taxon>
        <taxon>Bacillales</taxon>
        <taxon>Bacillaceae</taxon>
        <taxon>Rossellomorea</taxon>
    </lineage>
</organism>
<dbReference type="InterPro" id="IPR006146">
    <property type="entry name" value="5'-Nucleotdase_CS"/>
</dbReference>
<feature type="region of interest" description="Disordered" evidence="6">
    <location>
        <begin position="868"/>
        <end position="890"/>
    </location>
</feature>
<dbReference type="InterPro" id="IPR019931">
    <property type="entry name" value="LPXTG_anchor"/>
</dbReference>
<gene>
    <name evidence="11" type="ORF">FZC84_12625</name>
</gene>
<comment type="subcellular location">
    <subcellularLocation>
        <location evidence="1">Secreted</location>
        <location evidence="1">Cell wall</location>
        <topology evidence="1">Peptidoglycan-anchor</topology>
    </subcellularLocation>
</comment>
<feature type="region of interest" description="Disordered" evidence="6">
    <location>
        <begin position="1788"/>
        <end position="1840"/>
    </location>
</feature>
<dbReference type="Pfam" id="PF00932">
    <property type="entry name" value="LTD"/>
    <property type="match status" value="1"/>
</dbReference>
<feature type="region of interest" description="Disordered" evidence="6">
    <location>
        <begin position="1579"/>
        <end position="1624"/>
    </location>
</feature>
<dbReference type="InterPro" id="IPR043744">
    <property type="entry name" value="DUF5689"/>
</dbReference>
<dbReference type="GO" id="GO:0009166">
    <property type="term" value="P:nucleotide catabolic process"/>
    <property type="evidence" value="ECO:0007669"/>
    <property type="project" value="InterPro"/>
</dbReference>
<evidence type="ECO:0000259" key="9">
    <source>
        <dbReference type="PROSITE" id="PS50847"/>
    </source>
</evidence>